<evidence type="ECO:0000256" key="2">
    <source>
        <dbReference type="ARBA" id="ARBA00023239"/>
    </source>
</evidence>
<dbReference type="SUPFAM" id="SSF117457">
    <property type="entry name" value="FumA C-terminal domain-like"/>
    <property type="match status" value="1"/>
</dbReference>
<dbReference type="PANTHER" id="PTHR43351">
    <property type="entry name" value="L(+)-TARTRATE DEHYDRATASE SUBUNIT BETA"/>
    <property type="match status" value="1"/>
</dbReference>
<organism evidence="4">
    <name type="scientific">Fundidesulfovibrio putealis</name>
    <dbReference type="NCBI Taxonomy" id="270496"/>
    <lineage>
        <taxon>Bacteria</taxon>
        <taxon>Pseudomonadati</taxon>
        <taxon>Thermodesulfobacteriota</taxon>
        <taxon>Desulfovibrionia</taxon>
        <taxon>Desulfovibrionales</taxon>
        <taxon>Desulfovibrionaceae</taxon>
        <taxon>Fundidesulfovibrio</taxon>
    </lineage>
</organism>
<name>A0A7C4AG94_9BACT</name>
<dbReference type="AlphaFoldDB" id="A0A7C4AG94"/>
<dbReference type="PANTHER" id="PTHR43351:SF2">
    <property type="entry name" value="L(+)-TARTRATE DEHYDRATASE SUBUNIT BETA-RELATED"/>
    <property type="match status" value="1"/>
</dbReference>
<sequence length="185" mass="19375">MATHALSTPLEPGQVRALRAGHVVYLTGTLLAGREDAHQRLTAQLDAGEAPPVDLRGAVIYYTGPSPLTPLRPIGSAGPSSAWRMDPFTPPLHRAGLAGSIGKGQRGPEVAQALREHGAVYFGATGGAGALLSLCVRRVRPVAYPDLGPEALFELVVDKFPLVVLCDSLGNSHHAAPDLERALRG</sequence>
<dbReference type="Pfam" id="PF05683">
    <property type="entry name" value="Fumerase_C"/>
    <property type="match status" value="1"/>
</dbReference>
<keyword evidence="2" id="KW-0456">Lyase</keyword>
<dbReference type="Gene3D" id="3.20.130.10">
    <property type="entry name" value="Fe-S hydro-lyase, tartrate dehydratase beta-type, catalytic domain"/>
    <property type="match status" value="1"/>
</dbReference>
<protein>
    <submittedName>
        <fullName evidence="4">TRZ/ATZ family protein</fullName>
    </submittedName>
</protein>
<dbReference type="InterPro" id="IPR004647">
    <property type="entry name" value="Fe-S_hydro-lyase_TtdB-typ_cat"/>
</dbReference>
<evidence type="ECO:0000259" key="3">
    <source>
        <dbReference type="Pfam" id="PF05683"/>
    </source>
</evidence>
<accession>A0A7C4AG94</accession>
<feature type="domain" description="Fe-S hydro-lyase tartrate dehydratase beta-type catalytic" evidence="3">
    <location>
        <begin position="11"/>
        <end position="175"/>
    </location>
</feature>
<dbReference type="GO" id="GO:0016836">
    <property type="term" value="F:hydro-lyase activity"/>
    <property type="evidence" value="ECO:0007669"/>
    <property type="project" value="InterPro"/>
</dbReference>
<evidence type="ECO:0000313" key="4">
    <source>
        <dbReference type="EMBL" id="HGG92015.1"/>
    </source>
</evidence>
<gene>
    <name evidence="4" type="ORF">ENR59_03585</name>
</gene>
<reference evidence="4" key="1">
    <citation type="journal article" date="2020" name="mSystems">
        <title>Genome- and Community-Level Interaction Insights into Carbon Utilization and Element Cycling Functions of Hydrothermarchaeota in Hydrothermal Sediment.</title>
        <authorList>
            <person name="Zhou Z."/>
            <person name="Liu Y."/>
            <person name="Xu W."/>
            <person name="Pan J."/>
            <person name="Luo Z.H."/>
            <person name="Li M."/>
        </authorList>
    </citation>
    <scope>NUCLEOTIDE SEQUENCE [LARGE SCALE GENOMIC DNA]</scope>
    <source>
        <strain evidence="4">SpSt-413</strain>
    </source>
</reference>
<dbReference type="EMBL" id="DSRP01000249">
    <property type="protein sequence ID" value="HGG92015.1"/>
    <property type="molecule type" value="Genomic_DNA"/>
</dbReference>
<evidence type="ECO:0000256" key="1">
    <source>
        <dbReference type="ARBA" id="ARBA00008876"/>
    </source>
</evidence>
<comment type="caution">
    <text evidence="4">The sequence shown here is derived from an EMBL/GenBank/DDBJ whole genome shotgun (WGS) entry which is preliminary data.</text>
</comment>
<dbReference type="InterPro" id="IPR036660">
    <property type="entry name" value="Fe-S_hydroAse_TtdB_cat_sf"/>
</dbReference>
<comment type="similarity">
    <text evidence="1">Belongs to the class-I fumarase family.</text>
</comment>
<proteinExistence type="inferred from homology"/>
<dbReference type="NCBIfam" id="TIGR00723">
    <property type="entry name" value="ttdB_fumA_fumB"/>
    <property type="match status" value="1"/>
</dbReference>